<dbReference type="InterPro" id="IPR025028">
    <property type="entry name" value="DUF3951"/>
</dbReference>
<dbReference type="EMBL" id="FOCQ01000003">
    <property type="protein sequence ID" value="SEM91017.1"/>
    <property type="molecule type" value="Genomic_DNA"/>
</dbReference>
<keyword evidence="1" id="KW-1133">Transmembrane helix</keyword>
<evidence type="ECO:0000256" key="1">
    <source>
        <dbReference type="SAM" id="Phobius"/>
    </source>
</evidence>
<name>A0A1H8CA96_9BACL</name>
<organism evidence="2 3">
    <name type="scientific">Lihuaxuella thermophila</name>
    <dbReference type="NCBI Taxonomy" id="1173111"/>
    <lineage>
        <taxon>Bacteria</taxon>
        <taxon>Bacillati</taxon>
        <taxon>Bacillota</taxon>
        <taxon>Bacilli</taxon>
        <taxon>Bacillales</taxon>
        <taxon>Thermoactinomycetaceae</taxon>
        <taxon>Lihuaxuella</taxon>
    </lineage>
</organism>
<evidence type="ECO:0000313" key="3">
    <source>
        <dbReference type="Proteomes" id="UP000199695"/>
    </source>
</evidence>
<keyword evidence="1" id="KW-0472">Membrane</keyword>
<dbReference type="Pfam" id="PF13131">
    <property type="entry name" value="DUF3951"/>
    <property type="match status" value="1"/>
</dbReference>
<sequence>MVNAEVKAMEVEAVALETAAVAAAVAAAEEDAAGEAAESQHVLNDKCGGDHGRAMNSGHFEMWMAMYTTILMVAFTMFLLFAFGIIIYKRFIQRKAVSVSYTPFDYITGQKSKEFHNDHEENEESTQ</sequence>
<dbReference type="Proteomes" id="UP000199695">
    <property type="component" value="Unassembled WGS sequence"/>
</dbReference>
<proteinExistence type="predicted"/>
<dbReference type="RefSeq" id="WP_089965661.1">
    <property type="nucleotide sequence ID" value="NZ_FOCQ01000003.1"/>
</dbReference>
<reference evidence="2 3" key="1">
    <citation type="submission" date="2016-10" db="EMBL/GenBank/DDBJ databases">
        <authorList>
            <person name="de Groot N.N."/>
        </authorList>
    </citation>
    <scope>NUCLEOTIDE SEQUENCE [LARGE SCALE GENOMIC DNA]</scope>
    <source>
        <strain evidence="2 3">DSM 46701</strain>
    </source>
</reference>
<protein>
    <submittedName>
        <fullName evidence="2">Uncharacterized protein</fullName>
    </submittedName>
</protein>
<feature type="transmembrane region" description="Helical" evidence="1">
    <location>
        <begin position="64"/>
        <end position="88"/>
    </location>
</feature>
<keyword evidence="1" id="KW-0812">Transmembrane</keyword>
<keyword evidence="3" id="KW-1185">Reference proteome</keyword>
<accession>A0A1H8CA96</accession>
<evidence type="ECO:0000313" key="2">
    <source>
        <dbReference type="EMBL" id="SEM91017.1"/>
    </source>
</evidence>
<gene>
    <name evidence="2" type="ORF">SAMN05444955_103121</name>
</gene>
<dbReference type="AlphaFoldDB" id="A0A1H8CA96"/>